<protein>
    <submittedName>
        <fullName evidence="1">Uncharacterized protein</fullName>
    </submittedName>
</protein>
<dbReference type="EMBL" id="JADBEM010000001">
    <property type="protein sequence ID" value="MBE1612323.1"/>
    <property type="molecule type" value="Genomic_DNA"/>
</dbReference>
<name>A0A927N7A5_9ACTN</name>
<keyword evidence="2" id="KW-1185">Reference proteome</keyword>
<dbReference type="AlphaFoldDB" id="A0A927N7A5"/>
<evidence type="ECO:0000313" key="2">
    <source>
        <dbReference type="Proteomes" id="UP000638648"/>
    </source>
</evidence>
<dbReference type="RefSeq" id="WP_192755394.1">
    <property type="nucleotide sequence ID" value="NZ_BAABJL010000005.1"/>
</dbReference>
<dbReference type="Proteomes" id="UP000638648">
    <property type="component" value="Unassembled WGS sequence"/>
</dbReference>
<reference evidence="1" key="1">
    <citation type="submission" date="2020-10" db="EMBL/GenBank/DDBJ databases">
        <title>Sequencing the genomes of 1000 actinobacteria strains.</title>
        <authorList>
            <person name="Klenk H.-P."/>
        </authorList>
    </citation>
    <scope>NUCLEOTIDE SEQUENCE</scope>
    <source>
        <strain evidence="1">DSM 45354</strain>
    </source>
</reference>
<evidence type="ECO:0000313" key="1">
    <source>
        <dbReference type="EMBL" id="MBE1612323.1"/>
    </source>
</evidence>
<proteinExistence type="predicted"/>
<accession>A0A927N7A5</accession>
<sequence length="106" mass="11556">MVIPRDTEEGCLLLKHLLERVEVPVHDAGQMLRVEADDVTVAGAVREPASLPKVGEATTSAGGLQYLGNPRCHLFLLNIVVPAEALGVDHQDGRIGRKLFRLRPLE</sequence>
<comment type="caution">
    <text evidence="1">The sequence shown here is derived from an EMBL/GenBank/DDBJ whole genome shotgun (WGS) entry which is preliminary data.</text>
</comment>
<gene>
    <name evidence="1" type="ORF">HEB94_009171</name>
</gene>
<organism evidence="1 2">
    <name type="scientific">Actinopolymorpha pittospori</name>
    <dbReference type="NCBI Taxonomy" id="648752"/>
    <lineage>
        <taxon>Bacteria</taxon>
        <taxon>Bacillati</taxon>
        <taxon>Actinomycetota</taxon>
        <taxon>Actinomycetes</taxon>
        <taxon>Propionibacteriales</taxon>
        <taxon>Actinopolymorphaceae</taxon>
        <taxon>Actinopolymorpha</taxon>
    </lineage>
</organism>